<keyword evidence="1" id="KW-1133">Transmembrane helix</keyword>
<sequence length="226" mass="26394">MTDQFKERYISDRLQEFSAYYSNRLSYAQVANLISRVTGDRQLSDQKVRQLVVDKTVEISQRLQNEVKEQLSNPELIFPKIKEEIEIYNPKSREILVFEDAIQVRGQKLNRVHKQIVKKDSHLNDVKKKSSPVFANIIMLQKKNKEFEYMMAPINDQGQEIISLPDVLKNRVLQEYGKESEPLPIVAITDGAKVIRQDLYAVFGTLLVIILDWYHLGKKFNEYDCT</sequence>
<proteinExistence type="predicted"/>
<accession>A0A7U7GAV7</accession>
<name>A0A7U7GAV7_9GAMM</name>
<reference evidence="2 3" key="1">
    <citation type="journal article" date="2014" name="ISME J.">
        <title>Candidatus Competibacter-lineage genomes retrieved from metagenomes reveal functional metabolic diversity.</title>
        <authorList>
            <person name="McIlroy S.J."/>
            <person name="Albertsen M."/>
            <person name="Andresen E.K."/>
            <person name="Saunders A.M."/>
            <person name="Kristiansen R."/>
            <person name="Stokholm-Bjerregaard M."/>
            <person name="Nielsen K.L."/>
            <person name="Nielsen P.H."/>
        </authorList>
    </citation>
    <scope>NUCLEOTIDE SEQUENCE [LARGE SCALE GENOMIC DNA]</scope>
    <source>
        <strain evidence="2 3">Run_B_J11</strain>
    </source>
</reference>
<evidence type="ECO:0008006" key="4">
    <source>
        <dbReference type="Google" id="ProtNLM"/>
    </source>
</evidence>
<dbReference type="AlphaFoldDB" id="A0A7U7GAV7"/>
<comment type="caution">
    <text evidence="2">The sequence shown here is derived from an EMBL/GenBank/DDBJ whole genome shotgun (WGS) entry which is preliminary data.</text>
</comment>
<dbReference type="RefSeq" id="WP_051497599.1">
    <property type="nucleotide sequence ID" value="NZ_CBTK010000110.1"/>
</dbReference>
<evidence type="ECO:0000313" key="3">
    <source>
        <dbReference type="Proteomes" id="UP000019184"/>
    </source>
</evidence>
<keyword evidence="1" id="KW-0472">Membrane</keyword>
<organism evidence="2 3">
    <name type="scientific">Candidatus Contendobacter odensis Run_B_J11</name>
    <dbReference type="NCBI Taxonomy" id="1400861"/>
    <lineage>
        <taxon>Bacteria</taxon>
        <taxon>Pseudomonadati</taxon>
        <taxon>Pseudomonadota</taxon>
        <taxon>Gammaproteobacteria</taxon>
        <taxon>Candidatus Competibacteraceae</taxon>
        <taxon>Candidatus Contendibacter</taxon>
    </lineage>
</organism>
<keyword evidence="1" id="KW-0812">Transmembrane</keyword>
<evidence type="ECO:0000313" key="2">
    <source>
        <dbReference type="EMBL" id="CDH44878.1"/>
    </source>
</evidence>
<gene>
    <name evidence="2" type="ORF">BN874_1980002</name>
</gene>
<evidence type="ECO:0000256" key="1">
    <source>
        <dbReference type="SAM" id="Phobius"/>
    </source>
</evidence>
<keyword evidence="3" id="KW-1185">Reference proteome</keyword>
<feature type="transmembrane region" description="Helical" evidence="1">
    <location>
        <begin position="199"/>
        <end position="216"/>
    </location>
</feature>
<protein>
    <recommendedName>
        <fullName evidence="4">Transposase</fullName>
    </recommendedName>
</protein>
<dbReference type="EMBL" id="CBTK010000110">
    <property type="protein sequence ID" value="CDH44878.1"/>
    <property type="molecule type" value="Genomic_DNA"/>
</dbReference>
<dbReference type="Proteomes" id="UP000019184">
    <property type="component" value="Unassembled WGS sequence"/>
</dbReference>